<dbReference type="EMBL" id="LR999452">
    <property type="protein sequence ID" value="CAE5964651.1"/>
    <property type="molecule type" value="Genomic_DNA"/>
</dbReference>
<dbReference type="PROSITE" id="PS51379">
    <property type="entry name" value="4FE4S_FER_2"/>
    <property type="match status" value="2"/>
</dbReference>
<dbReference type="InterPro" id="IPR010226">
    <property type="entry name" value="NADH_quinone_OxRdtase_chainI"/>
</dbReference>
<keyword evidence="13" id="KW-1278">Translocase</keyword>
<keyword evidence="9" id="KW-0677">Repeat</keyword>
<feature type="domain" description="ZZ-type" evidence="29">
    <location>
        <begin position="2706"/>
        <end position="2759"/>
    </location>
</feature>
<keyword evidence="18" id="KW-0804">Transcription</keyword>
<dbReference type="InterPro" id="IPR019786">
    <property type="entry name" value="Zinc_finger_PHD-type_CS"/>
</dbReference>
<dbReference type="NCBIfam" id="NF004538">
    <property type="entry name" value="PRK05888.1-4"/>
    <property type="match status" value="1"/>
</dbReference>
<dbReference type="SUPFAM" id="SSF57850">
    <property type="entry name" value="RING/U-box"/>
    <property type="match status" value="2"/>
</dbReference>
<dbReference type="InterPro" id="IPR000197">
    <property type="entry name" value="Znf_TAZ"/>
</dbReference>
<dbReference type="PROSITE" id="PS51727">
    <property type="entry name" value="CBP_P300_HAT"/>
    <property type="match status" value="1"/>
</dbReference>
<keyword evidence="26" id="KW-0812">Transmembrane</keyword>
<reference evidence="32" key="1">
    <citation type="submission" date="2021-01" db="EMBL/GenBank/DDBJ databases">
        <authorList>
            <person name="Bezrukov I."/>
        </authorList>
    </citation>
    <scope>NUCLEOTIDE SEQUENCE</scope>
</reference>
<dbReference type="SUPFAM" id="SSF46565">
    <property type="entry name" value="Chaperone J-domain"/>
    <property type="match status" value="1"/>
</dbReference>
<dbReference type="CDD" id="cd06257">
    <property type="entry name" value="DnaJ"/>
    <property type="match status" value="1"/>
</dbReference>
<comment type="cofactor">
    <cofactor evidence="1">
        <name>[4Fe-4S] cluster</name>
        <dbReference type="ChEBI" id="CHEBI:49883"/>
    </cofactor>
</comment>
<evidence type="ECO:0000256" key="1">
    <source>
        <dbReference type="ARBA" id="ARBA00001966"/>
    </source>
</evidence>
<dbReference type="Pfam" id="PF10513">
    <property type="entry name" value="EPL1"/>
    <property type="match status" value="1"/>
</dbReference>
<dbReference type="PROSITE" id="PS00198">
    <property type="entry name" value="4FE4S_FER_1"/>
    <property type="match status" value="2"/>
</dbReference>
<comment type="subcellular location">
    <subcellularLocation>
        <location evidence="3">Nucleus</location>
    </subcellularLocation>
</comment>
<dbReference type="SMART" id="SM00551">
    <property type="entry name" value="ZnF_TAZ"/>
    <property type="match status" value="2"/>
</dbReference>
<evidence type="ECO:0000256" key="11">
    <source>
        <dbReference type="ARBA" id="ARBA00022833"/>
    </source>
</evidence>
<dbReference type="GO" id="GO:0045944">
    <property type="term" value="P:positive regulation of transcription by RNA polymerase II"/>
    <property type="evidence" value="ECO:0007669"/>
    <property type="project" value="TreeGrafter"/>
</dbReference>
<dbReference type="FunFam" id="3.30.60.90:FF:000018">
    <property type="entry name" value="Histone acetyltransferase HAC1"/>
    <property type="match status" value="1"/>
</dbReference>
<dbReference type="PANTHER" id="PTHR13808:SF1">
    <property type="entry name" value="HISTONE ACETYLTRANSFERASE"/>
    <property type="match status" value="1"/>
</dbReference>
<feature type="compositionally biased region" description="Basic and acidic residues" evidence="25">
    <location>
        <begin position="1991"/>
        <end position="2002"/>
    </location>
</feature>
<evidence type="ECO:0000256" key="10">
    <source>
        <dbReference type="ARBA" id="ARBA00022771"/>
    </source>
</evidence>
<dbReference type="Pfam" id="PF00628">
    <property type="entry name" value="PHD"/>
    <property type="match status" value="1"/>
</dbReference>
<dbReference type="InterPro" id="IPR017900">
    <property type="entry name" value="4Fe4S_Fe_S_CS"/>
</dbReference>
<dbReference type="GO" id="GO:0004402">
    <property type="term" value="F:histone acetyltransferase activity"/>
    <property type="evidence" value="ECO:0007669"/>
    <property type="project" value="InterPro"/>
</dbReference>
<keyword evidence="33" id="KW-1185">Reference proteome</keyword>
<dbReference type="Pfam" id="PF08214">
    <property type="entry name" value="HAT_KAT11"/>
    <property type="match status" value="1"/>
</dbReference>
<evidence type="ECO:0000256" key="2">
    <source>
        <dbReference type="ARBA" id="ARBA00002581"/>
    </source>
</evidence>
<dbReference type="PRINTS" id="PR00625">
    <property type="entry name" value="JDOMAIN"/>
</dbReference>
<dbReference type="NCBIfam" id="TIGR01971">
    <property type="entry name" value="NuoI"/>
    <property type="match status" value="1"/>
</dbReference>
<evidence type="ECO:0000256" key="7">
    <source>
        <dbReference type="ARBA" id="ARBA00022679"/>
    </source>
</evidence>
<evidence type="ECO:0000256" key="14">
    <source>
        <dbReference type="ARBA" id="ARBA00023004"/>
    </source>
</evidence>
<dbReference type="PROSITE" id="PS50134">
    <property type="entry name" value="ZF_TAZ"/>
    <property type="match status" value="2"/>
</dbReference>
<evidence type="ECO:0000256" key="15">
    <source>
        <dbReference type="ARBA" id="ARBA00023014"/>
    </source>
</evidence>
<dbReference type="GO" id="GO:0005739">
    <property type="term" value="C:mitochondrion"/>
    <property type="evidence" value="ECO:0007669"/>
    <property type="project" value="UniProtKB-ARBA"/>
</dbReference>
<dbReference type="InterPro" id="IPR036869">
    <property type="entry name" value="J_dom_sf"/>
</dbReference>
<dbReference type="PROSITE" id="PS00636">
    <property type="entry name" value="DNAJ_1"/>
    <property type="match status" value="1"/>
</dbReference>
<name>A0A8S1ZZU9_ARAAE</name>
<dbReference type="HAMAP" id="MF_01351">
    <property type="entry name" value="NDH1_NuoI"/>
    <property type="match status" value="1"/>
</dbReference>
<evidence type="ECO:0000256" key="8">
    <source>
        <dbReference type="ARBA" id="ARBA00022723"/>
    </source>
</evidence>
<feature type="region of interest" description="Disordered" evidence="25">
    <location>
        <begin position="1770"/>
        <end position="1817"/>
    </location>
</feature>
<feature type="compositionally biased region" description="Basic and acidic residues" evidence="25">
    <location>
        <begin position="2058"/>
        <end position="2089"/>
    </location>
</feature>
<keyword evidence="10 24" id="KW-0863">Zinc-finger</keyword>
<dbReference type="GO" id="GO:0003713">
    <property type="term" value="F:transcription coactivator activity"/>
    <property type="evidence" value="ECO:0007669"/>
    <property type="project" value="TreeGrafter"/>
</dbReference>
<dbReference type="GO" id="GO:0000123">
    <property type="term" value="C:histone acetyltransferase complex"/>
    <property type="evidence" value="ECO:0007669"/>
    <property type="project" value="TreeGrafter"/>
</dbReference>
<dbReference type="Gene3D" id="3.30.70.3270">
    <property type="match status" value="1"/>
</dbReference>
<feature type="region of interest" description="Disordered" evidence="25">
    <location>
        <begin position="3074"/>
        <end position="3118"/>
    </location>
</feature>
<feature type="region of interest" description="Disordered" evidence="25">
    <location>
        <begin position="1498"/>
        <end position="1546"/>
    </location>
</feature>
<dbReference type="FunFam" id="3.30.70.3270:FF:000001">
    <property type="entry name" value="NADH-quinone oxidoreductase subunit I 1"/>
    <property type="match status" value="1"/>
</dbReference>
<dbReference type="GO" id="GO:0005634">
    <property type="term" value="C:nucleus"/>
    <property type="evidence" value="ECO:0007669"/>
    <property type="project" value="UniProtKB-SubCell"/>
</dbReference>
<dbReference type="SUPFAM" id="SSF54862">
    <property type="entry name" value="4Fe-4S ferredoxins"/>
    <property type="match status" value="1"/>
</dbReference>
<organism evidence="32 33">
    <name type="scientific">Arabidopsis arenosa</name>
    <name type="common">Sand rock-cress</name>
    <name type="synonym">Cardaminopsis arenosa</name>
    <dbReference type="NCBI Taxonomy" id="38785"/>
    <lineage>
        <taxon>Eukaryota</taxon>
        <taxon>Viridiplantae</taxon>
        <taxon>Streptophyta</taxon>
        <taxon>Embryophyta</taxon>
        <taxon>Tracheophyta</taxon>
        <taxon>Spermatophyta</taxon>
        <taxon>Magnoliopsida</taxon>
        <taxon>eudicotyledons</taxon>
        <taxon>Gunneridae</taxon>
        <taxon>Pentapetalae</taxon>
        <taxon>rosids</taxon>
        <taxon>malvids</taxon>
        <taxon>Brassicales</taxon>
        <taxon>Brassicaceae</taxon>
        <taxon>Camelineae</taxon>
        <taxon>Arabidopsis</taxon>
    </lineage>
</organism>
<dbReference type="PANTHER" id="PTHR13808">
    <property type="entry name" value="CBP/P300-RELATED"/>
    <property type="match status" value="1"/>
</dbReference>
<dbReference type="InterPro" id="IPR019542">
    <property type="entry name" value="Enhancer_polycomb-like_N"/>
</dbReference>
<evidence type="ECO:0000256" key="24">
    <source>
        <dbReference type="PROSITE-ProRule" id="PRU00228"/>
    </source>
</evidence>
<evidence type="ECO:0000256" key="20">
    <source>
        <dbReference type="ARBA" id="ARBA00023315"/>
    </source>
</evidence>
<dbReference type="InterPro" id="IPR031162">
    <property type="entry name" value="CBP_P300_HAT"/>
</dbReference>
<evidence type="ECO:0000256" key="19">
    <source>
        <dbReference type="ARBA" id="ARBA00023242"/>
    </source>
</evidence>
<dbReference type="SUPFAM" id="SSF57903">
    <property type="entry name" value="FYVE/PHD zinc finger"/>
    <property type="match status" value="1"/>
</dbReference>
<dbReference type="SMART" id="SM00271">
    <property type="entry name" value="DnaJ"/>
    <property type="match status" value="1"/>
</dbReference>
<dbReference type="PROSITE" id="PS50135">
    <property type="entry name" value="ZF_ZZ_2"/>
    <property type="match status" value="2"/>
</dbReference>
<keyword evidence="26" id="KW-0472">Membrane</keyword>
<evidence type="ECO:0000313" key="33">
    <source>
        <dbReference type="Proteomes" id="UP000682877"/>
    </source>
</evidence>
<dbReference type="InterPro" id="IPR011011">
    <property type="entry name" value="Znf_FYVE_PHD"/>
</dbReference>
<dbReference type="Pfam" id="PF12838">
    <property type="entry name" value="Fer4_7"/>
    <property type="match status" value="1"/>
</dbReference>
<keyword evidence="20" id="KW-0012">Acyltransferase</keyword>
<dbReference type="Gene3D" id="3.30.60.90">
    <property type="match status" value="2"/>
</dbReference>
<comment type="function">
    <text evidence="2">Acetyltransferase enzyme. Acetylates histones, giving a specific tag for transcriptional activation.</text>
</comment>
<dbReference type="FunFam" id="1.20.1020.10:FF:000003">
    <property type="entry name" value="Histone acetyltransferase HAC1-like protein"/>
    <property type="match status" value="1"/>
</dbReference>
<evidence type="ECO:0000256" key="23">
    <source>
        <dbReference type="ARBA" id="ARBA00063382"/>
    </source>
</evidence>
<dbReference type="PROSITE" id="PS50076">
    <property type="entry name" value="DNAJ_2"/>
    <property type="match status" value="1"/>
</dbReference>
<protein>
    <recommendedName>
        <fullName evidence="5">histone acetyltransferase</fullName>
        <ecNumber evidence="5">2.3.1.48</ecNumber>
    </recommendedName>
</protein>
<feature type="transmembrane region" description="Helical" evidence="26">
    <location>
        <begin position="144"/>
        <end position="171"/>
    </location>
</feature>
<evidence type="ECO:0000256" key="17">
    <source>
        <dbReference type="ARBA" id="ARBA00023159"/>
    </source>
</evidence>
<evidence type="ECO:0000256" key="5">
    <source>
        <dbReference type="ARBA" id="ARBA00013184"/>
    </source>
</evidence>
<dbReference type="InterPro" id="IPR013083">
    <property type="entry name" value="Znf_RING/FYVE/PHD"/>
</dbReference>
<dbReference type="GO" id="GO:0016020">
    <property type="term" value="C:membrane"/>
    <property type="evidence" value="ECO:0007669"/>
    <property type="project" value="InterPro"/>
</dbReference>
<dbReference type="GO" id="GO:0031490">
    <property type="term" value="F:chromatin DNA binding"/>
    <property type="evidence" value="ECO:0007669"/>
    <property type="project" value="TreeGrafter"/>
</dbReference>
<dbReference type="Gene3D" id="3.30.40.10">
    <property type="entry name" value="Zinc/RING finger domain, C3HC4 (zinc finger)"/>
    <property type="match status" value="1"/>
</dbReference>
<feature type="compositionally biased region" description="Polar residues" evidence="25">
    <location>
        <begin position="1511"/>
        <end position="1527"/>
    </location>
</feature>
<feature type="domain" description="ZZ-type" evidence="29">
    <location>
        <begin position="2586"/>
        <end position="2649"/>
    </location>
</feature>
<evidence type="ECO:0000256" key="18">
    <source>
        <dbReference type="ARBA" id="ARBA00023163"/>
    </source>
</evidence>
<evidence type="ECO:0000256" key="13">
    <source>
        <dbReference type="ARBA" id="ARBA00022967"/>
    </source>
</evidence>
<dbReference type="InterPro" id="IPR013178">
    <property type="entry name" value="Histone_AcTrfase_Rtt109/CBP"/>
</dbReference>
<keyword evidence="6" id="KW-0004">4Fe-4S</keyword>
<feature type="region of interest" description="Disordered" evidence="25">
    <location>
        <begin position="1983"/>
        <end position="2002"/>
    </location>
</feature>
<dbReference type="SMART" id="SM01250">
    <property type="entry name" value="KAT11"/>
    <property type="match status" value="1"/>
</dbReference>
<dbReference type="InterPro" id="IPR032843">
    <property type="entry name" value="Jiv"/>
</dbReference>
<dbReference type="GO" id="GO:0008270">
    <property type="term" value="F:zinc ion binding"/>
    <property type="evidence" value="ECO:0007669"/>
    <property type="project" value="UniProtKB-KW"/>
</dbReference>
<keyword evidence="11" id="KW-0862">Zinc</keyword>
<dbReference type="FunFam" id="1.20.1020.10:FF:000006">
    <property type="entry name" value="Histone acetyltransferase of the CBP family 12"/>
    <property type="match status" value="1"/>
</dbReference>
<keyword evidence="7" id="KW-0808">Transferase</keyword>
<dbReference type="SUPFAM" id="SSF57933">
    <property type="entry name" value="TAZ domain"/>
    <property type="match status" value="2"/>
</dbReference>
<dbReference type="InterPro" id="IPR017896">
    <property type="entry name" value="4Fe4S_Fe-S-bd"/>
</dbReference>
<sequence length="3118" mass="351163">MEDIGLVKQGWKWMQSQKHMCSDACSAMRCFGEKIGGLVERHWPLVCSGCGKLLGLLRLSILYWKDCIFRGFHCSAKLGSAALLLIMWSCFLSLTSFSCLVYVLLSMGAAAAVVLNLGCTPGLFIVGLFGILILWMYANFWITGTLFIVGGYLFSLNHARVVVLMAGLYAMYCVKVRLGWLGLFLSINLAFLSNDILNCLLQWCDNLSEKPQHEEPKKPKETIIEEDYSGEFEYPSVPVEDETETKIHENKSSAKPTAPSTVVNTVKEISSVKIVKIEESSSADEMKRILNSLNHYEALGIPRHKKLDAAVLKKEYRKKAMLVHPDKNMGSPLASESFKKLQSAYEVLSDFVKKRDYDEQLRKEESRTRSVCQTSHASSHQSGPDYRSEESRRIHCTKCGNSHIWICTNRTKAKARWCQDCGQYHQAKDGDGWVELKGTLPFERAHKIEIPRAFVCAESKIFDVSEWAICQGMACRPNTHRPSFHVNMVGLEKTTQRSNSSRFPWDLDVEMMDEDEEEFELWLQQALASDFEDDETPTSTTRNSQLLRIASVEVDNEVAPVPSKKPASEIPTPQFVIVDTYERDYSPTFGQPASYLRARGARSELGEFVEYDLDNEDEDWLYEFDKDKKELPPEKLESIIFKLEVLDHKTRERAGVITPTLGSPVPVLLQFDAASDALHLLSINYGIFQAIFNYWKEKRKRWQKPILRRLQPPPPVNDTNPYNVFRPREKVHRLHTRRMQRRENNVQSFEKLRQVRRNLGQAQTILEALIKREEKKRDVMDSEVSLQRIQLQYRHETELLEDSLALPGFPPTTTSYKFGSSDDELMDSDDHTSTRVRTRPAIIPNSRFTNLNLNASQPGGIKQEVRRRQSQNGWLHRLDPNEPVMLFTKPLVPDKLAAAGIVPPTPDSSPGQPPSRSLNTLRARHLVFSGQALQGSHLSRLQSRGISYGTNKDDEEAEQLSKEISKDWNTVFERSINTLFLTEMVRGLSLTLKYFFDPKVTINYPFEKGPLSPRFRGEHALRRYPTGEERCIACKLCEAVCPAQAITIEAEEREDGSRRTTRYDIDMTKCIYCGFCQEACPVDAIVEGPNFEFATETHEELLYDKEKLLENGDRWETEIAENLRDLLTCLILISNLAFGLSSHVPHRLFTDFVSIVQNPIIVISLATGQSKDKATETEEITMNVQAHMSGQMSGQVPNQGTMSQQNGNSQMQNLVGGGAAPAGTGLGPSRVSPVDNDILKLRQAMRIRIFNILQQKQPSPADEASKAKYMDVARRLEEGLFKIANTKEDYVNQSTLEPRLASLIKGRQLNNYNQRHANSSSVGTMIPTPGLQHTGGNPNLMITSSVDATMAGSNNITTSAMNNGNLLNSGGLLGGNLSNGYQHSSSNFGLGSGGNMSSMSSQRNTGQMMPTPGFVNSSTNNNSNNGQSYLNVEASNNSGGFSAAPMMVPQTQQQQQQQLRQDIGGQNSRMLQNHGSQMGVGLRPGLQQKMANVSNSSINGGVGMSGKSVDPGTSYTNPTRNSQQAYDNLQRPGMQGEGYGTNNSDPFGSGNLYGAVTSVGMMTNTQNANTASFQSVPRTSSSLSHQQQQFQQQPNRFQQQPNQFQQQQQQFLHQQQLKQQSQQQQRFISHDAFGQNNVASDMVTHVKHEPGMENPSESIHSQTPEQFQLSQFQNQYQNNAEDRHGGSQILPVTSQSDMCTSVPQNSQQIQQMLHPQSMASDSINGFSNLSVGVKTESGMHGHWQSQSQEHTQMSNSMSNERHIQEDFRQRMSGTDEAQPNNMSGGSIIGQNRVSTTSESLNPQNPTNTTCRYGNGNRDPRFRNQQKWLLFLRHSRNCKAPEGKCPDRNCVTVQKLWKHMDSCATPQCSYPRCRPTKTLINHHRNCKEPNCPVCIPVKAYLQQQANARSLARLKNETDAARSVNGGGISSDTVQTSAGAISCASPGAAISDHLQPSLKRLKVEQSSQPVDVETESCKSSVVSVTEAQSSQYAERKDHKHSDVRAPSKYFEVKAEVSDVSVQTRPGFKETKIGIAENIPKQRPVSQPDKQDLSDVSPKQENTKVEKEPESLKKENLAESTEHTSKSGKPEIKGVSLTELFTPEQVREHIRGLRQWVGQSKAKAEKNQAMEHSMSENSCQLCAVEKLTFEPPPIYCTPCGARIKRNAMYYTVGAGDTRHYFCIPCYNESRGDNILAEGTPIPKARLEKKKNDEETEEWWVQCDKCEAWQHQICALFNGRRNDGGQAEYTCPYCFIAEVEQSKRKPLPQSAVLGAKDLPRTILSDHIEQRLFKRLKQERTERARAQGKSYDEIPTAESLVIRVVSSVDKKLEVKPRFLEIFREDSYPTEFAYKSKVVLLFQKIEGVEVCLFGMYVQEFGSECAFPNQRRVYLSYLDSVKYFRPEVRSYNGEALRTFVYHEILIGYLEYCKLRGFTSCYIWACPPLKGEDYILYCHPEIQKTPKSDKLREWYLAMLRKASKEGIVAETINLYDHFFMQTGECRAKVTAARLPYFDGDYWPGAAEDLIYQMSQEEDGRKGNKKGMLKKTITKRALKASGQTDLSGNASKDLLLMHKLGETIHPMKEDFIMVHLQPSCTHCCILMVSGNRWVCSQCKHFQICDKCYEAEQRREDRERHPVNFKDKHALYPVEIMDIPADTRDKDEILESEFFDTRQAFLSLCQGNHYQYDTLRRAKHSSMMVLYHLHNPTAPAFVTTCNACHLDIETGQGWRCEVCPDYDVCNSCYSRDGGVNHPHKLTNHPSLADQNAQNKEARQLRVLQLRKMLDLLVHASQCRSPHCQYPNCRKVKGLFRHGIQCKVRASGGCVLCKKMWYLLQLHARACKESECHVPRCRDLKEHLRRLQQQSDSRRRAAVMEMMRQRAAEVAGGSAAVRISTATIGAIAAAVMMAAVSVASAELPPPPQDGETLSNIPQTLSGEDCKKQRIQRPKSKNAEKCTVKCVNTCIRSGDGEGPINIRRPLVVFKQGFRSRNYCLVECSDICNLIGDGDYDPTFNYDVLGLIDGRSEDYDPCNWVGCTCDPASNRDYEEAEELGEEEGGDDDEVDTQLRRLWMKMEEETVVEQRRNRQVHGGGSYGDNHKLHTCEVGSEGVEEGDGMNSPQPSSA</sequence>
<evidence type="ECO:0000259" key="29">
    <source>
        <dbReference type="PROSITE" id="PS50135"/>
    </source>
</evidence>
<feature type="domain" description="TAZ-type" evidence="28">
    <location>
        <begin position="2766"/>
        <end position="2849"/>
    </location>
</feature>
<evidence type="ECO:0000256" key="12">
    <source>
        <dbReference type="ARBA" id="ARBA00022853"/>
    </source>
</evidence>
<dbReference type="EC" id="2.3.1.48" evidence="5"/>
<feature type="region of interest" description="Disordered" evidence="25">
    <location>
        <begin position="1571"/>
        <end position="1626"/>
    </location>
</feature>
<dbReference type="GO" id="GO:0016651">
    <property type="term" value="F:oxidoreductase activity, acting on NAD(P)H"/>
    <property type="evidence" value="ECO:0007669"/>
    <property type="project" value="InterPro"/>
</dbReference>
<dbReference type="InterPro" id="IPR018253">
    <property type="entry name" value="DnaJ_domain_CS"/>
</dbReference>
<dbReference type="PROSITE" id="PS01357">
    <property type="entry name" value="ZF_ZZ_1"/>
    <property type="match status" value="1"/>
</dbReference>
<dbReference type="GO" id="GO:0005667">
    <property type="term" value="C:transcription regulator complex"/>
    <property type="evidence" value="ECO:0007669"/>
    <property type="project" value="TreeGrafter"/>
</dbReference>
<evidence type="ECO:0000256" key="21">
    <source>
        <dbReference type="ARBA" id="ARBA00048017"/>
    </source>
</evidence>
<comment type="subunit">
    <text evidence="23">Complex I is composed of at least 49 different subunits. This is a component of the iron-sulfur (IP) fragment of the enzyme.</text>
</comment>
<dbReference type="FunFam" id="3.30.60.90:FF:000022">
    <property type="entry name" value="Histone acetyltransferase of the CBP family 12"/>
    <property type="match status" value="1"/>
</dbReference>
<comment type="function">
    <text evidence="22">Core subunit of the mitochondrial membrane respiratory chain NADH dehydrogenase (Complex I) that is believed to belong to the minimal assembly required for catalysis. Complex I functions in the transfer of electrons from NADH to the respiratory chain. The immediate electron acceptor for the enzyme is believed to be ubiquinone. May donate electrons to ubiquinone.</text>
</comment>
<evidence type="ECO:0000256" key="9">
    <source>
        <dbReference type="ARBA" id="ARBA00022737"/>
    </source>
</evidence>
<feature type="domain" description="4Fe-4S ferredoxin-type" evidence="30">
    <location>
        <begin position="1022"/>
        <end position="1051"/>
    </location>
</feature>
<proteinExistence type="inferred from homology"/>
<keyword evidence="16" id="KW-0805">Transcription regulation</keyword>
<keyword evidence="15" id="KW-0411">Iron-sulfur</keyword>
<dbReference type="InterPro" id="IPR043145">
    <property type="entry name" value="Znf_ZZ_sf"/>
</dbReference>
<feature type="compositionally biased region" description="Low complexity" evidence="25">
    <location>
        <begin position="1584"/>
        <end position="1626"/>
    </location>
</feature>
<feature type="region of interest" description="Disordered" evidence="25">
    <location>
        <begin position="363"/>
        <end position="387"/>
    </location>
</feature>
<evidence type="ECO:0000259" key="30">
    <source>
        <dbReference type="PROSITE" id="PS51379"/>
    </source>
</evidence>
<dbReference type="Pfam" id="PF02135">
    <property type="entry name" value="zf-TAZ"/>
    <property type="match status" value="2"/>
</dbReference>
<evidence type="ECO:0000259" key="31">
    <source>
        <dbReference type="PROSITE" id="PS51727"/>
    </source>
</evidence>
<evidence type="ECO:0000313" key="32">
    <source>
        <dbReference type="EMBL" id="CAE5964651.1"/>
    </source>
</evidence>
<dbReference type="Gene3D" id="1.20.1020.10">
    <property type="entry name" value="TAZ domain"/>
    <property type="match status" value="2"/>
</dbReference>
<evidence type="ECO:0000256" key="26">
    <source>
        <dbReference type="SAM" id="Phobius"/>
    </source>
</evidence>
<dbReference type="Pfam" id="PF14901">
    <property type="entry name" value="Jiv90"/>
    <property type="match status" value="1"/>
</dbReference>
<feature type="domain" description="J" evidence="27">
    <location>
        <begin position="294"/>
        <end position="361"/>
    </location>
</feature>
<feature type="compositionally biased region" description="Polar residues" evidence="25">
    <location>
        <begin position="1771"/>
        <end position="1811"/>
    </location>
</feature>
<dbReference type="SMART" id="SM00291">
    <property type="entry name" value="ZnF_ZZ"/>
    <property type="match status" value="2"/>
</dbReference>
<dbReference type="InterPro" id="IPR000433">
    <property type="entry name" value="Znf_ZZ"/>
</dbReference>
<feature type="region of interest" description="Disordered" evidence="25">
    <location>
        <begin position="1390"/>
        <end position="1409"/>
    </location>
</feature>
<evidence type="ECO:0000256" key="3">
    <source>
        <dbReference type="ARBA" id="ARBA00004123"/>
    </source>
</evidence>
<evidence type="ECO:0000256" key="6">
    <source>
        <dbReference type="ARBA" id="ARBA00022485"/>
    </source>
</evidence>
<gene>
    <name evidence="32" type="ORF">AARE701A_LOCUS5815</name>
</gene>
<evidence type="ECO:0000256" key="16">
    <source>
        <dbReference type="ARBA" id="ARBA00023015"/>
    </source>
</evidence>
<feature type="domain" description="4Fe-4S ferredoxin-type" evidence="30">
    <location>
        <begin position="1061"/>
        <end position="1090"/>
    </location>
</feature>
<dbReference type="InterPro" id="IPR019787">
    <property type="entry name" value="Znf_PHD-finger"/>
</dbReference>
<feature type="compositionally biased region" description="Low complexity" evidence="25">
    <location>
        <begin position="1390"/>
        <end position="1401"/>
    </location>
</feature>
<evidence type="ECO:0000259" key="27">
    <source>
        <dbReference type="PROSITE" id="PS50076"/>
    </source>
</evidence>
<feature type="compositionally biased region" description="Polar residues" evidence="25">
    <location>
        <begin position="369"/>
        <end position="382"/>
    </location>
</feature>
<feature type="region of interest" description="Disordered" evidence="25">
    <location>
        <begin position="1959"/>
        <end position="1978"/>
    </location>
</feature>
<dbReference type="InterPro" id="IPR001623">
    <property type="entry name" value="DnaJ_domain"/>
</dbReference>
<feature type="region of interest" description="Disordered" evidence="25">
    <location>
        <begin position="240"/>
        <end position="259"/>
    </location>
</feature>
<feature type="compositionally biased region" description="Polar residues" evidence="25">
    <location>
        <begin position="1571"/>
        <end position="1583"/>
    </location>
</feature>
<accession>A0A8S1ZZU9</accession>
<keyword evidence="17" id="KW-0010">Activator</keyword>
<keyword evidence="12" id="KW-0156">Chromatin regulator</keyword>
<dbReference type="Gene3D" id="1.10.287.110">
    <property type="entry name" value="DnaJ domain"/>
    <property type="match status" value="1"/>
</dbReference>
<feature type="domain" description="CBP/p300-type HAT" evidence="31">
    <location>
        <begin position="2268"/>
        <end position="2704"/>
    </location>
</feature>
<keyword evidence="26" id="KW-1133">Transmembrane helix</keyword>
<dbReference type="CDD" id="cd15614">
    <property type="entry name" value="PHD_HAC_like"/>
    <property type="match status" value="1"/>
</dbReference>
<feature type="region of interest" description="Disordered" evidence="25">
    <location>
        <begin position="2028"/>
        <end position="2093"/>
    </location>
</feature>
<evidence type="ECO:0000256" key="25">
    <source>
        <dbReference type="SAM" id="MobiDB-lite"/>
    </source>
</evidence>
<comment type="similarity">
    <text evidence="4">Belongs to the complex I 23 kDa subunit family.</text>
</comment>
<evidence type="ECO:0000256" key="22">
    <source>
        <dbReference type="ARBA" id="ARBA00057475"/>
    </source>
</evidence>
<dbReference type="Pfam" id="PF00569">
    <property type="entry name" value="ZZ"/>
    <property type="match status" value="1"/>
</dbReference>
<dbReference type="PROSITE" id="PS01359">
    <property type="entry name" value="ZF_PHD_1"/>
    <property type="match status" value="1"/>
</dbReference>
<dbReference type="Pfam" id="PF00226">
    <property type="entry name" value="DnaJ"/>
    <property type="match status" value="1"/>
</dbReference>
<keyword evidence="19" id="KW-0539">Nucleus</keyword>
<evidence type="ECO:0000259" key="28">
    <source>
        <dbReference type="PROSITE" id="PS50134"/>
    </source>
</evidence>
<feature type="domain" description="TAZ-type" evidence="28">
    <location>
        <begin position="1816"/>
        <end position="1896"/>
    </location>
</feature>
<evidence type="ECO:0000256" key="4">
    <source>
        <dbReference type="ARBA" id="ARBA00010277"/>
    </source>
</evidence>
<keyword evidence="14" id="KW-0408">Iron</keyword>
<dbReference type="NCBIfam" id="NF004539">
    <property type="entry name" value="PRK05888.1-5"/>
    <property type="match status" value="1"/>
</dbReference>
<feature type="transmembrane region" description="Helical" evidence="26">
    <location>
        <begin position="81"/>
        <end position="105"/>
    </location>
</feature>
<dbReference type="CDD" id="cd02337">
    <property type="entry name" value="ZZ_CBP"/>
    <property type="match status" value="1"/>
</dbReference>
<keyword evidence="8" id="KW-0479">Metal-binding</keyword>
<feature type="transmembrane region" description="Helical" evidence="26">
    <location>
        <begin position="112"/>
        <end position="138"/>
    </location>
</feature>
<dbReference type="Proteomes" id="UP000682877">
    <property type="component" value="Chromosome 2"/>
</dbReference>
<dbReference type="InterPro" id="IPR035898">
    <property type="entry name" value="TAZ_dom_sf"/>
</dbReference>
<dbReference type="GO" id="GO:0051539">
    <property type="term" value="F:4 iron, 4 sulfur cluster binding"/>
    <property type="evidence" value="ECO:0007669"/>
    <property type="project" value="UniProtKB-KW"/>
</dbReference>
<comment type="catalytic activity">
    <reaction evidence="21">
        <text>L-lysyl-[protein] + acetyl-CoA = N(6)-acetyl-L-lysyl-[protein] + CoA + H(+)</text>
        <dbReference type="Rhea" id="RHEA:45948"/>
        <dbReference type="Rhea" id="RHEA-COMP:9752"/>
        <dbReference type="Rhea" id="RHEA-COMP:10731"/>
        <dbReference type="ChEBI" id="CHEBI:15378"/>
        <dbReference type="ChEBI" id="CHEBI:29969"/>
        <dbReference type="ChEBI" id="CHEBI:57287"/>
        <dbReference type="ChEBI" id="CHEBI:57288"/>
        <dbReference type="ChEBI" id="CHEBI:61930"/>
        <dbReference type="EC" id="2.3.1.48"/>
    </reaction>
</comment>